<keyword evidence="4 6" id="KW-0689">Ribosomal protein</keyword>
<protein>
    <recommendedName>
        <fullName evidence="6">Small ribosomal subunit protein eS31</fullName>
    </recommendedName>
</protein>
<comment type="similarity">
    <text evidence="6">Belongs to the eukaryotic ribosomal protein eS31 family.</text>
</comment>
<comment type="subunit">
    <text evidence="6">Part of the 30S ribosomal subunit.</text>
</comment>
<dbReference type="AlphaFoldDB" id="A0A6A9QE41"/>
<dbReference type="GO" id="GO:0008270">
    <property type="term" value="F:zinc ion binding"/>
    <property type="evidence" value="ECO:0007669"/>
    <property type="project" value="UniProtKB-UniRule"/>
</dbReference>
<evidence type="ECO:0000313" key="9">
    <source>
        <dbReference type="Proteomes" id="UP000440125"/>
    </source>
</evidence>
<dbReference type="EMBL" id="WFIY01000004">
    <property type="protein sequence ID" value="MUM64585.1"/>
    <property type="molecule type" value="Genomic_DNA"/>
</dbReference>
<feature type="domain" description="Small ribosomal subunit protein eS31" evidence="7">
    <location>
        <begin position="13"/>
        <end position="56"/>
    </location>
</feature>
<keyword evidence="2 6" id="KW-0863">Zinc-finger</keyword>
<evidence type="ECO:0000256" key="3">
    <source>
        <dbReference type="ARBA" id="ARBA00022833"/>
    </source>
</evidence>
<evidence type="ECO:0000256" key="4">
    <source>
        <dbReference type="ARBA" id="ARBA00022980"/>
    </source>
</evidence>
<dbReference type="SMART" id="SM01402">
    <property type="entry name" value="Ribosomal_S27"/>
    <property type="match status" value="1"/>
</dbReference>
<dbReference type="InterPro" id="IPR002906">
    <property type="entry name" value="Ribosomal_eS31"/>
</dbReference>
<evidence type="ECO:0000256" key="2">
    <source>
        <dbReference type="ARBA" id="ARBA00022771"/>
    </source>
</evidence>
<feature type="binding site" evidence="6">
    <location>
        <position position="50"/>
    </location>
    <ligand>
        <name>Zn(2+)</name>
        <dbReference type="ChEBI" id="CHEBI:29105"/>
    </ligand>
</feature>
<dbReference type="Gene3D" id="6.20.50.180">
    <property type="match status" value="1"/>
</dbReference>
<dbReference type="InterPro" id="IPR022845">
    <property type="entry name" value="Ribosomal_eS31_arc"/>
</dbReference>
<evidence type="ECO:0000313" key="8">
    <source>
        <dbReference type="EMBL" id="MUM64585.1"/>
    </source>
</evidence>
<evidence type="ECO:0000259" key="7">
    <source>
        <dbReference type="SMART" id="SM01402"/>
    </source>
</evidence>
<feature type="binding site" evidence="6">
    <location>
        <position position="34"/>
    </location>
    <ligand>
        <name>Zn(2+)</name>
        <dbReference type="ChEBI" id="CHEBI:29105"/>
    </ligand>
</feature>
<dbReference type="GO" id="GO:1990904">
    <property type="term" value="C:ribonucleoprotein complex"/>
    <property type="evidence" value="ECO:0007669"/>
    <property type="project" value="UniProtKB-KW"/>
</dbReference>
<name>A0A6A9QE41_ACIIN</name>
<comment type="cofactor">
    <cofactor evidence="6">
        <name>Zn(2+)</name>
        <dbReference type="ChEBI" id="CHEBI:29105"/>
    </cofactor>
    <text evidence="6">Binds 1 zinc ion per subunit.</text>
</comment>
<keyword evidence="5 6" id="KW-0687">Ribonucleoprotein</keyword>
<dbReference type="Pfam" id="PF01599">
    <property type="entry name" value="Ribosomal_S27"/>
    <property type="match status" value="1"/>
</dbReference>
<keyword evidence="9" id="KW-1185">Reference proteome</keyword>
<dbReference type="GO" id="GO:0003735">
    <property type="term" value="F:structural constituent of ribosome"/>
    <property type="evidence" value="ECO:0007669"/>
    <property type="project" value="InterPro"/>
</dbReference>
<keyword evidence="1 6" id="KW-0479">Metal-binding</keyword>
<sequence length="64" mass="7177">MAKKEASEVKASVRLYYEISDGKVKLKNKKCPRCGSVMAHHLKPVERWACGKCGYTEFVSSGKK</sequence>
<gene>
    <name evidence="6" type="primary">rps27ae</name>
    <name evidence="8" type="ORF">D1867_04845</name>
</gene>
<dbReference type="HAMAP" id="MF_00777">
    <property type="entry name" value="Ribosomal_eS31"/>
    <property type="match status" value="1"/>
</dbReference>
<dbReference type="GO" id="GO:0006412">
    <property type="term" value="P:translation"/>
    <property type="evidence" value="ECO:0007669"/>
    <property type="project" value="UniProtKB-UniRule"/>
</dbReference>
<feature type="binding site" evidence="6">
    <location>
        <position position="31"/>
    </location>
    <ligand>
        <name>Zn(2+)</name>
        <dbReference type="ChEBI" id="CHEBI:29105"/>
    </ligand>
</feature>
<dbReference type="GO" id="GO:0005840">
    <property type="term" value="C:ribosome"/>
    <property type="evidence" value="ECO:0007669"/>
    <property type="project" value="UniProtKB-KW"/>
</dbReference>
<evidence type="ECO:0000256" key="6">
    <source>
        <dbReference type="HAMAP-Rule" id="MF_00777"/>
    </source>
</evidence>
<accession>A0A6A9QE41</accession>
<comment type="caution">
    <text evidence="6">Lacks conserved residue(s) required for the propagation of feature annotation.</text>
</comment>
<proteinExistence type="inferred from homology"/>
<feature type="binding site" evidence="6">
    <location>
        <position position="53"/>
    </location>
    <ligand>
        <name>Zn(2+)</name>
        <dbReference type="ChEBI" id="CHEBI:29105"/>
    </ligand>
</feature>
<comment type="caution">
    <text evidence="8">The sequence shown here is derived from an EMBL/GenBank/DDBJ whole genome shotgun (WGS) entry which is preliminary data.</text>
</comment>
<dbReference type="NCBIfam" id="NF001669">
    <property type="entry name" value="PRK00432.1"/>
    <property type="match status" value="1"/>
</dbReference>
<dbReference type="InterPro" id="IPR011332">
    <property type="entry name" value="Ribosomal_zn-bd"/>
</dbReference>
<evidence type="ECO:0000256" key="1">
    <source>
        <dbReference type="ARBA" id="ARBA00022723"/>
    </source>
</evidence>
<keyword evidence="3 6" id="KW-0862">Zinc</keyword>
<reference evidence="8 9" key="1">
    <citation type="submission" date="2019-10" db="EMBL/GenBank/DDBJ databases">
        <title>Genome Sequences from Six Type Strain Members of the Archaeal Family Sulfolobaceae: Acidianus ambivalens, Acidianus infernus, Metallosphaera prunae, Stygiolobus azoricus, Sulfolobus metallicus, and Sulfurisphaera ohwakuensis.</title>
        <authorList>
            <person name="Counts J.A."/>
            <person name="Kelly R.M."/>
        </authorList>
    </citation>
    <scope>NUCLEOTIDE SEQUENCE [LARGE SCALE GENOMIC DNA]</scope>
    <source>
        <strain evidence="8 9">DSM 3191</strain>
    </source>
</reference>
<dbReference type="SUPFAM" id="SSF57829">
    <property type="entry name" value="Zn-binding ribosomal proteins"/>
    <property type="match status" value="1"/>
</dbReference>
<dbReference type="Proteomes" id="UP000440125">
    <property type="component" value="Unassembled WGS sequence"/>
</dbReference>
<organism evidence="8 9">
    <name type="scientific">Acidianus infernus</name>
    <dbReference type="NCBI Taxonomy" id="12915"/>
    <lineage>
        <taxon>Archaea</taxon>
        <taxon>Thermoproteota</taxon>
        <taxon>Thermoprotei</taxon>
        <taxon>Sulfolobales</taxon>
        <taxon>Sulfolobaceae</taxon>
        <taxon>Acidianus</taxon>
    </lineage>
</organism>
<evidence type="ECO:0000256" key="5">
    <source>
        <dbReference type="ARBA" id="ARBA00023274"/>
    </source>
</evidence>